<dbReference type="Proteomes" id="UP001589833">
    <property type="component" value="Unassembled WGS sequence"/>
</dbReference>
<keyword evidence="6" id="KW-1185">Reference proteome</keyword>
<keyword evidence="1 5" id="KW-0808">Transferase</keyword>
<gene>
    <name evidence="5" type="ORF">ACFFH4_15815</name>
</gene>
<dbReference type="Gene3D" id="3.40.630.30">
    <property type="match status" value="1"/>
</dbReference>
<evidence type="ECO:0000313" key="6">
    <source>
        <dbReference type="Proteomes" id="UP001589833"/>
    </source>
</evidence>
<evidence type="ECO:0000313" key="5">
    <source>
        <dbReference type="EMBL" id="MFC0560470.1"/>
    </source>
</evidence>
<evidence type="ECO:0000256" key="1">
    <source>
        <dbReference type="ARBA" id="ARBA00022679"/>
    </source>
</evidence>
<dbReference type="InterPro" id="IPR016181">
    <property type="entry name" value="Acyl_CoA_acyltransferase"/>
</dbReference>
<proteinExistence type="inferred from homology"/>
<evidence type="ECO:0000259" key="4">
    <source>
        <dbReference type="PROSITE" id="PS51186"/>
    </source>
</evidence>
<evidence type="ECO:0000256" key="2">
    <source>
        <dbReference type="ARBA" id="ARBA00023315"/>
    </source>
</evidence>
<keyword evidence="2 5" id="KW-0012">Acyltransferase</keyword>
<dbReference type="EC" id="2.3.-.-" evidence="5"/>
<dbReference type="PROSITE" id="PS51186">
    <property type="entry name" value="GNAT"/>
    <property type="match status" value="1"/>
</dbReference>
<reference evidence="5 6" key="1">
    <citation type="submission" date="2024-09" db="EMBL/GenBank/DDBJ databases">
        <authorList>
            <person name="Sun Q."/>
            <person name="Mori K."/>
        </authorList>
    </citation>
    <scope>NUCLEOTIDE SEQUENCE [LARGE SCALE GENOMIC DNA]</scope>
    <source>
        <strain evidence="5 6">NCAIM B.02301</strain>
    </source>
</reference>
<dbReference type="PANTHER" id="PTHR43792:SF8">
    <property type="entry name" value="[RIBOSOMAL PROTEIN US5]-ALANINE N-ACETYLTRANSFERASE"/>
    <property type="match status" value="1"/>
</dbReference>
<dbReference type="EMBL" id="JBHLTR010000027">
    <property type="protein sequence ID" value="MFC0560470.1"/>
    <property type="molecule type" value="Genomic_DNA"/>
</dbReference>
<name>A0ABV6NI84_9BACI</name>
<evidence type="ECO:0000256" key="3">
    <source>
        <dbReference type="ARBA" id="ARBA00038502"/>
    </source>
</evidence>
<dbReference type="SUPFAM" id="SSF55729">
    <property type="entry name" value="Acyl-CoA N-acyltransferases (Nat)"/>
    <property type="match status" value="1"/>
</dbReference>
<dbReference type="GO" id="GO:0016746">
    <property type="term" value="F:acyltransferase activity"/>
    <property type="evidence" value="ECO:0007669"/>
    <property type="project" value="UniProtKB-KW"/>
</dbReference>
<accession>A0ABV6NI84</accession>
<dbReference type="InterPro" id="IPR051531">
    <property type="entry name" value="N-acetyltransferase"/>
</dbReference>
<protein>
    <submittedName>
        <fullName evidence="5">GNAT family N-acetyltransferase</fullName>
        <ecNumber evidence="5">2.3.-.-</ecNumber>
    </submittedName>
</protein>
<dbReference type="Pfam" id="PF13302">
    <property type="entry name" value="Acetyltransf_3"/>
    <property type="match status" value="1"/>
</dbReference>
<dbReference type="RefSeq" id="WP_273847328.1">
    <property type="nucleotide sequence ID" value="NZ_JAQQWT010000025.1"/>
</dbReference>
<sequence length="172" mass="20265">MNIKLEPLSVECTKKLFIFEKENRTFFETMVPSRGEDYYQYDRFLQSLNELLVEQERGEGNYFLIVNEVGVIVGRINLFNVRKHPSFSADLGYRVGKKYLRRGIASISLELLLGKVIVEHKKAEIRAKTTSHNIGSQKILEKHQFVRRVVKEKGVELNGHLFDFLEYYWKNY</sequence>
<feature type="domain" description="N-acetyltransferase" evidence="4">
    <location>
        <begin position="25"/>
        <end position="172"/>
    </location>
</feature>
<comment type="similarity">
    <text evidence="3">Belongs to the acetyltransferase family. RimJ subfamily.</text>
</comment>
<dbReference type="PANTHER" id="PTHR43792">
    <property type="entry name" value="GNAT FAMILY, PUTATIVE (AFU_ORTHOLOGUE AFUA_3G00765)-RELATED-RELATED"/>
    <property type="match status" value="1"/>
</dbReference>
<comment type="caution">
    <text evidence="5">The sequence shown here is derived from an EMBL/GenBank/DDBJ whole genome shotgun (WGS) entry which is preliminary data.</text>
</comment>
<organism evidence="5 6">
    <name type="scientific">Halalkalibacter alkalisediminis</name>
    <dbReference type="NCBI Taxonomy" id="935616"/>
    <lineage>
        <taxon>Bacteria</taxon>
        <taxon>Bacillati</taxon>
        <taxon>Bacillota</taxon>
        <taxon>Bacilli</taxon>
        <taxon>Bacillales</taxon>
        <taxon>Bacillaceae</taxon>
        <taxon>Halalkalibacter</taxon>
    </lineage>
</organism>
<dbReference type="InterPro" id="IPR000182">
    <property type="entry name" value="GNAT_dom"/>
</dbReference>